<feature type="modified residue" description="4-aspartylphosphate" evidence="7">
    <location>
        <position position="54"/>
    </location>
</feature>
<keyword evidence="3" id="KW-0067">ATP-binding</keyword>
<evidence type="ECO:0000259" key="8">
    <source>
        <dbReference type="PROSITE" id="PS50045"/>
    </source>
</evidence>
<dbReference type="SUPFAM" id="SSF46689">
    <property type="entry name" value="Homeodomain-like"/>
    <property type="match status" value="1"/>
</dbReference>
<dbReference type="Gene3D" id="3.40.50.300">
    <property type="entry name" value="P-loop containing nucleotide triphosphate hydrolases"/>
    <property type="match status" value="1"/>
</dbReference>
<dbReference type="Gene3D" id="1.10.8.60">
    <property type="match status" value="1"/>
</dbReference>
<dbReference type="GO" id="GO:0043565">
    <property type="term" value="F:sequence-specific DNA binding"/>
    <property type="evidence" value="ECO:0007669"/>
    <property type="project" value="InterPro"/>
</dbReference>
<dbReference type="CDD" id="cd00009">
    <property type="entry name" value="AAA"/>
    <property type="match status" value="1"/>
</dbReference>
<dbReference type="PANTHER" id="PTHR32071:SF17">
    <property type="entry name" value="TRANSCRIPTIONAL REGULATOR (NTRC FAMILY)"/>
    <property type="match status" value="1"/>
</dbReference>
<dbReference type="SUPFAM" id="SSF52172">
    <property type="entry name" value="CheY-like"/>
    <property type="match status" value="1"/>
</dbReference>
<dbReference type="OrthoDB" id="9808843at2"/>
<keyword evidence="4" id="KW-0902">Two-component regulatory system</keyword>
<dbReference type="GO" id="GO:0006355">
    <property type="term" value="P:regulation of DNA-templated transcription"/>
    <property type="evidence" value="ECO:0007669"/>
    <property type="project" value="InterPro"/>
</dbReference>
<dbReference type="PANTHER" id="PTHR32071">
    <property type="entry name" value="TRANSCRIPTIONAL REGULATORY PROTEIN"/>
    <property type="match status" value="1"/>
</dbReference>
<feature type="domain" description="Sigma-54 factor interaction" evidence="8">
    <location>
        <begin position="135"/>
        <end position="331"/>
    </location>
</feature>
<keyword evidence="11" id="KW-1185">Reference proteome</keyword>
<dbReference type="PROSITE" id="PS50110">
    <property type="entry name" value="RESPONSE_REGULATORY"/>
    <property type="match status" value="1"/>
</dbReference>
<evidence type="ECO:0000256" key="6">
    <source>
        <dbReference type="ARBA" id="ARBA00023163"/>
    </source>
</evidence>
<dbReference type="Gene3D" id="3.40.50.2300">
    <property type="match status" value="1"/>
</dbReference>
<dbReference type="InterPro" id="IPR011006">
    <property type="entry name" value="CheY-like_superfamily"/>
</dbReference>
<dbReference type="Pfam" id="PF02954">
    <property type="entry name" value="HTH_8"/>
    <property type="match status" value="1"/>
</dbReference>
<dbReference type="Gene3D" id="1.10.10.60">
    <property type="entry name" value="Homeodomain-like"/>
    <property type="match status" value="1"/>
</dbReference>
<dbReference type="InterPro" id="IPR058031">
    <property type="entry name" value="AAA_lid_NorR"/>
</dbReference>
<keyword evidence="2" id="KW-0547">Nucleotide-binding</keyword>
<dbReference type="EMBL" id="CP028519">
    <property type="protein sequence ID" value="AVY93590.1"/>
    <property type="molecule type" value="Genomic_DNA"/>
</dbReference>
<evidence type="ECO:0000313" key="10">
    <source>
        <dbReference type="EMBL" id="AVY93590.1"/>
    </source>
</evidence>
<dbReference type="FunFam" id="3.40.50.2300:FF:000018">
    <property type="entry name" value="DNA-binding transcriptional regulator NtrC"/>
    <property type="match status" value="1"/>
</dbReference>
<keyword evidence="5" id="KW-0805">Transcription regulation</keyword>
<dbReference type="RefSeq" id="WP_028498564.1">
    <property type="nucleotide sequence ID" value="NZ_CALFSO010000104.1"/>
</dbReference>
<dbReference type="GO" id="GO:0005524">
    <property type="term" value="F:ATP binding"/>
    <property type="evidence" value="ECO:0007669"/>
    <property type="project" value="UniProtKB-KW"/>
</dbReference>
<evidence type="ECO:0000259" key="9">
    <source>
        <dbReference type="PROSITE" id="PS50110"/>
    </source>
</evidence>
<dbReference type="InterPro" id="IPR002078">
    <property type="entry name" value="Sigma_54_int"/>
</dbReference>
<name>A0A2S0P867_9NEIS</name>
<dbReference type="InterPro" id="IPR001789">
    <property type="entry name" value="Sig_transdc_resp-reg_receiver"/>
</dbReference>
<feature type="domain" description="Response regulatory" evidence="9">
    <location>
        <begin position="5"/>
        <end position="120"/>
    </location>
</feature>
<dbReference type="PROSITE" id="PS50045">
    <property type="entry name" value="SIGMA54_INTERACT_4"/>
    <property type="match status" value="1"/>
</dbReference>
<dbReference type="Proteomes" id="UP000244173">
    <property type="component" value="Chromosome"/>
</dbReference>
<dbReference type="InterPro" id="IPR027417">
    <property type="entry name" value="P-loop_NTPase"/>
</dbReference>
<dbReference type="GO" id="GO:0000160">
    <property type="term" value="P:phosphorelay signal transduction system"/>
    <property type="evidence" value="ECO:0007669"/>
    <property type="project" value="UniProtKB-KW"/>
</dbReference>
<dbReference type="STRING" id="1122240.GCA_000620105_01189"/>
<evidence type="ECO:0000256" key="4">
    <source>
        <dbReference type="ARBA" id="ARBA00023012"/>
    </source>
</evidence>
<dbReference type="AlphaFoldDB" id="A0A2S0P867"/>
<keyword evidence="1 7" id="KW-0597">Phosphoprotein</keyword>
<evidence type="ECO:0000256" key="7">
    <source>
        <dbReference type="PROSITE-ProRule" id="PRU00169"/>
    </source>
</evidence>
<evidence type="ECO:0000256" key="1">
    <source>
        <dbReference type="ARBA" id="ARBA00022553"/>
    </source>
</evidence>
<protein>
    <submittedName>
        <fullName evidence="10">Sigma-54-dependent Fis family transcriptional regulator</fullName>
    </submittedName>
</protein>
<gene>
    <name evidence="10" type="ORF">DAI18_05670</name>
</gene>
<accession>A0A2S0P867</accession>
<reference evidence="10 11" key="1">
    <citation type="submission" date="2018-04" db="EMBL/GenBank/DDBJ databases">
        <title>Denitrifier Microvirgula.</title>
        <authorList>
            <person name="Anderson E."/>
            <person name="Jang J."/>
            <person name="Ishii S."/>
        </authorList>
    </citation>
    <scope>NUCLEOTIDE SEQUENCE [LARGE SCALE GENOMIC DNA]</scope>
    <source>
        <strain evidence="10 11">BE2.4</strain>
    </source>
</reference>
<evidence type="ECO:0000256" key="3">
    <source>
        <dbReference type="ARBA" id="ARBA00022840"/>
    </source>
</evidence>
<proteinExistence type="predicted"/>
<evidence type="ECO:0000256" key="5">
    <source>
        <dbReference type="ARBA" id="ARBA00023015"/>
    </source>
</evidence>
<dbReference type="SUPFAM" id="SSF52540">
    <property type="entry name" value="P-loop containing nucleoside triphosphate hydrolases"/>
    <property type="match status" value="1"/>
</dbReference>
<dbReference type="KEGG" id="maer:DAI18_05670"/>
<dbReference type="CDD" id="cd17550">
    <property type="entry name" value="REC_NtrX-like"/>
    <property type="match status" value="1"/>
</dbReference>
<dbReference type="SMART" id="SM00448">
    <property type="entry name" value="REC"/>
    <property type="match status" value="1"/>
</dbReference>
<keyword evidence="6" id="KW-0804">Transcription</keyword>
<dbReference type="Pfam" id="PF00072">
    <property type="entry name" value="Response_reg"/>
    <property type="match status" value="1"/>
</dbReference>
<dbReference type="Pfam" id="PF14532">
    <property type="entry name" value="Sigma54_activ_2"/>
    <property type="match status" value="1"/>
</dbReference>
<dbReference type="Pfam" id="PF25601">
    <property type="entry name" value="AAA_lid_14"/>
    <property type="match status" value="1"/>
</dbReference>
<sequence length="423" mass="47261">MRSSDILIVDDEVGIRELLSEILLDEGYTAAVAENAEMARQLRNQVRPAAVLLDIWMPDCDGVTLLKEWAKSGQLNMPVIMMSGHASIDTAVEATRIGAFDFLEKPIALAKLLSTIQRALKYGDMQAAQALDLNKLGKSAPVQELKKNLERVAALKTPVLLSGEPGVGFELVARFLHAQNTPWVTVAKPETLADAPLDLLQKANNGVLWLGDIAYLNKKAQQGLLFLLSKLDRYNARVVCACSRPLSDLLVDPECDNRLLTTLASVIVPIPALREHAEDIVDLANQIVAELVESKQTPLKRFTTAALNALRQYEWPGNLEQLKGIVKSLALTVEDDEIDAPDVLRVLSQFKVEKPIEELGFDFNLPLRELREQIERRYFEHHISLEKGNMSRVAQKVGLERTHLYRKLKQLGVRFQRKVVEEA</sequence>
<organism evidence="10 11">
    <name type="scientific">Microvirgula aerodenitrificans</name>
    <dbReference type="NCBI Taxonomy" id="57480"/>
    <lineage>
        <taxon>Bacteria</taxon>
        <taxon>Pseudomonadati</taxon>
        <taxon>Pseudomonadota</taxon>
        <taxon>Betaproteobacteria</taxon>
        <taxon>Neisseriales</taxon>
        <taxon>Aquaspirillaceae</taxon>
        <taxon>Microvirgula</taxon>
    </lineage>
</organism>
<dbReference type="InterPro" id="IPR002197">
    <property type="entry name" value="HTH_Fis"/>
</dbReference>
<evidence type="ECO:0000256" key="2">
    <source>
        <dbReference type="ARBA" id="ARBA00022741"/>
    </source>
</evidence>
<evidence type="ECO:0000313" key="11">
    <source>
        <dbReference type="Proteomes" id="UP000244173"/>
    </source>
</evidence>
<dbReference type="InterPro" id="IPR009057">
    <property type="entry name" value="Homeodomain-like_sf"/>
</dbReference>